<protein>
    <submittedName>
        <fullName evidence="1">Uncharacterized protein</fullName>
    </submittedName>
</protein>
<evidence type="ECO:0000313" key="1">
    <source>
        <dbReference type="EMBL" id="TWI29775.1"/>
    </source>
</evidence>
<name>A0A562NC74_9HYPH</name>
<dbReference type="OrthoDB" id="8084548at2"/>
<dbReference type="AlphaFoldDB" id="A0A562NC74"/>
<evidence type="ECO:0000313" key="2">
    <source>
        <dbReference type="Proteomes" id="UP000317122"/>
    </source>
</evidence>
<dbReference type="RefSeq" id="WP_145720870.1">
    <property type="nucleotide sequence ID" value="NZ_BSPF01000108.1"/>
</dbReference>
<accession>A0A562NC74</accession>
<keyword evidence="2" id="KW-1185">Reference proteome</keyword>
<gene>
    <name evidence="1" type="ORF">IQ26_04889</name>
</gene>
<proteinExistence type="predicted"/>
<comment type="caution">
    <text evidence="1">The sequence shown here is derived from an EMBL/GenBank/DDBJ whole genome shotgun (WGS) entry which is preliminary data.</text>
</comment>
<dbReference type="EMBL" id="VLKT01000034">
    <property type="protein sequence ID" value="TWI29775.1"/>
    <property type="molecule type" value="Genomic_DNA"/>
</dbReference>
<dbReference type="Proteomes" id="UP000317122">
    <property type="component" value="Unassembled WGS sequence"/>
</dbReference>
<organism evidence="1 2">
    <name type="scientific">Mesorhizobium tianshanense</name>
    <dbReference type="NCBI Taxonomy" id="39844"/>
    <lineage>
        <taxon>Bacteria</taxon>
        <taxon>Pseudomonadati</taxon>
        <taxon>Pseudomonadota</taxon>
        <taxon>Alphaproteobacteria</taxon>
        <taxon>Hyphomicrobiales</taxon>
        <taxon>Phyllobacteriaceae</taxon>
        <taxon>Mesorhizobium</taxon>
    </lineage>
</organism>
<reference evidence="1 2" key="1">
    <citation type="journal article" date="2015" name="Stand. Genomic Sci.">
        <title>Genomic Encyclopedia of Bacterial and Archaeal Type Strains, Phase III: the genomes of soil and plant-associated and newly described type strains.</title>
        <authorList>
            <person name="Whitman W.B."/>
            <person name="Woyke T."/>
            <person name="Klenk H.P."/>
            <person name="Zhou Y."/>
            <person name="Lilburn T.G."/>
            <person name="Beck B.J."/>
            <person name="De Vos P."/>
            <person name="Vandamme P."/>
            <person name="Eisen J.A."/>
            <person name="Garrity G."/>
            <person name="Hugenholtz P."/>
            <person name="Kyrpides N.C."/>
        </authorList>
    </citation>
    <scope>NUCLEOTIDE SEQUENCE [LARGE SCALE GENOMIC DNA]</scope>
    <source>
        <strain evidence="1 2">CGMCC 1.2546</strain>
    </source>
</reference>
<sequence>MIELTEKEKRFLTRVDTITHVPWSNKVTAADATGKPMRIARATFTRLRDDGIIIRSTSDPTSNTYVINSAPVTPQVAEVQEASVLIGRD</sequence>